<dbReference type="PROSITE" id="PS00141">
    <property type="entry name" value="ASP_PROTEASE"/>
    <property type="match status" value="1"/>
</dbReference>
<keyword evidence="7" id="KW-0732">Signal</keyword>
<evidence type="ECO:0000256" key="9">
    <source>
        <dbReference type="ARBA" id="ARBA00022801"/>
    </source>
</evidence>
<dbReference type="PANTHER" id="PTHR47966">
    <property type="entry name" value="BETA-SITE APP-CLEAVING ENZYME, ISOFORM A-RELATED"/>
    <property type="match status" value="1"/>
</dbReference>
<dbReference type="OrthoDB" id="771136at2759"/>
<evidence type="ECO:0000259" key="14">
    <source>
        <dbReference type="PROSITE" id="PS51767"/>
    </source>
</evidence>
<evidence type="ECO:0000256" key="3">
    <source>
        <dbReference type="ARBA" id="ARBA00007447"/>
    </source>
</evidence>
<keyword evidence="11" id="KW-1015">Disulfide bond</keyword>
<evidence type="ECO:0000256" key="7">
    <source>
        <dbReference type="ARBA" id="ARBA00022729"/>
    </source>
</evidence>
<keyword evidence="5" id="KW-0964">Secreted</keyword>
<keyword evidence="8 13" id="KW-0064">Aspartyl protease</keyword>
<dbReference type="CDD" id="cd05474">
    <property type="entry name" value="SAP_like"/>
    <property type="match status" value="1"/>
</dbReference>
<dbReference type="SUPFAM" id="SSF50630">
    <property type="entry name" value="Acid proteases"/>
    <property type="match status" value="1"/>
</dbReference>
<dbReference type="Gene3D" id="2.40.70.10">
    <property type="entry name" value="Acid Proteases"/>
    <property type="match status" value="2"/>
</dbReference>
<evidence type="ECO:0000313" key="16">
    <source>
        <dbReference type="Proteomes" id="UP000094285"/>
    </source>
</evidence>
<keyword evidence="9 13" id="KW-0378">Hydrolase</keyword>
<dbReference type="InterPro" id="IPR033121">
    <property type="entry name" value="PEPTIDASE_A1"/>
</dbReference>
<dbReference type="GeneID" id="30983621"/>
<evidence type="ECO:0000256" key="2">
    <source>
        <dbReference type="ARBA" id="ARBA00004613"/>
    </source>
</evidence>
<sequence length="329" mass="36189">MGYVPEPLENLVYYFQIQLELGSDKQNVSFQVDTGSADFWVPLKTADCVNCEFQSGTFDNATSSTYRTFGAPFSIKYGGNDSAIGEYASDQVTISSGQTINNMTFGAVNSTTRYLAMMGVSFDTEENGIYKNFPSILKYNELIDKTAYSLYLTDNQTQNGEILFGAIDHAKYKGSLETFLVANNRLAIDLDEIVDANGTSHKLNGLSVLLDSGTADIWLPQEMFLEIGNSITGARYDSNTNRFVVDSCSLPSDKSLMFKLGNTTIRVPHSELLLPDCTLGIESSVSLYGINILGVSFLKHSYSVFNLDDKTISIAPVIYTSNSDIRTIE</sequence>
<organism evidence="15 16">
    <name type="scientific">Suhomyces tanzawaensis NRRL Y-17324</name>
    <dbReference type="NCBI Taxonomy" id="984487"/>
    <lineage>
        <taxon>Eukaryota</taxon>
        <taxon>Fungi</taxon>
        <taxon>Dikarya</taxon>
        <taxon>Ascomycota</taxon>
        <taxon>Saccharomycotina</taxon>
        <taxon>Pichiomycetes</taxon>
        <taxon>Debaryomycetaceae</taxon>
        <taxon>Suhomyces</taxon>
    </lineage>
</organism>
<comment type="subcellular location">
    <subcellularLocation>
        <location evidence="2">Secreted</location>
    </subcellularLocation>
</comment>
<dbReference type="GO" id="GO:0004190">
    <property type="term" value="F:aspartic-type endopeptidase activity"/>
    <property type="evidence" value="ECO:0007669"/>
    <property type="project" value="UniProtKB-KW"/>
</dbReference>
<dbReference type="GO" id="GO:0006508">
    <property type="term" value="P:proteolysis"/>
    <property type="evidence" value="ECO:0007669"/>
    <property type="project" value="UniProtKB-KW"/>
</dbReference>
<dbReference type="PRINTS" id="PR00792">
    <property type="entry name" value="PEPSIN"/>
</dbReference>
<dbReference type="EC" id="3.4.23.24" evidence="4"/>
<keyword evidence="6 13" id="KW-0645">Protease</keyword>
<reference evidence="16" key="1">
    <citation type="submission" date="2016-05" db="EMBL/GenBank/DDBJ databases">
        <title>Comparative genomics of biotechnologically important yeasts.</title>
        <authorList>
            <consortium name="DOE Joint Genome Institute"/>
            <person name="Riley R."/>
            <person name="Haridas S."/>
            <person name="Wolfe K.H."/>
            <person name="Lopes M.R."/>
            <person name="Hittinger C.T."/>
            <person name="Goker M."/>
            <person name="Salamov A."/>
            <person name="Wisecaver J."/>
            <person name="Long T.M."/>
            <person name="Aerts A.L."/>
            <person name="Barry K."/>
            <person name="Choi C."/>
            <person name="Clum A."/>
            <person name="Coughlan A.Y."/>
            <person name="Deshpande S."/>
            <person name="Douglass A.P."/>
            <person name="Hanson S.J."/>
            <person name="Klenk H.-P."/>
            <person name="Labutti K."/>
            <person name="Lapidus A."/>
            <person name="Lindquist E."/>
            <person name="Lipzen A."/>
            <person name="Meier-Kolthoff J.P."/>
            <person name="Ohm R.A."/>
            <person name="Otillar R.P."/>
            <person name="Pangilinan J."/>
            <person name="Peng Y."/>
            <person name="Rokas A."/>
            <person name="Rosa C.A."/>
            <person name="Scheuner C."/>
            <person name="Sibirny A.A."/>
            <person name="Slot J.C."/>
            <person name="Stielow J.B."/>
            <person name="Sun H."/>
            <person name="Kurtzman C.P."/>
            <person name="Blackwell M."/>
            <person name="Grigoriev I.V."/>
            <person name="Jeffries T.W."/>
        </authorList>
    </citation>
    <scope>NUCLEOTIDE SEQUENCE [LARGE SCALE GENOMIC DNA]</scope>
    <source>
        <strain evidence="16">NRRL Y-17324</strain>
    </source>
</reference>
<dbReference type="InterPro" id="IPR033876">
    <property type="entry name" value="SAP-like"/>
</dbReference>
<evidence type="ECO:0000256" key="4">
    <source>
        <dbReference type="ARBA" id="ARBA00013207"/>
    </source>
</evidence>
<evidence type="ECO:0000256" key="11">
    <source>
        <dbReference type="ARBA" id="ARBA00023157"/>
    </source>
</evidence>
<evidence type="ECO:0000256" key="1">
    <source>
        <dbReference type="ARBA" id="ARBA00001675"/>
    </source>
</evidence>
<evidence type="ECO:0000256" key="5">
    <source>
        <dbReference type="ARBA" id="ARBA00022525"/>
    </source>
</evidence>
<dbReference type="STRING" id="984487.A0A1E4SPA1"/>
<evidence type="ECO:0000256" key="13">
    <source>
        <dbReference type="RuleBase" id="RU000454"/>
    </source>
</evidence>
<dbReference type="PANTHER" id="PTHR47966:SF65">
    <property type="entry name" value="ASPARTIC-TYPE ENDOPEPTIDASE"/>
    <property type="match status" value="1"/>
</dbReference>
<evidence type="ECO:0000256" key="10">
    <source>
        <dbReference type="ARBA" id="ARBA00023145"/>
    </source>
</evidence>
<comment type="catalytic activity">
    <reaction evidence="1">
        <text>Preferential cleavage at the carboxyl of hydrophobic amino acids, but fails to cleave 15-Leu-|-Tyr-16, 16-Tyr-|-Leu-17 and 24-Phe-|-Phe-25 of insulin B chain. Activates trypsinogen, and degrades keratin.</text>
        <dbReference type="EC" id="3.4.23.24"/>
    </reaction>
</comment>
<feature type="domain" description="Peptidase A1" evidence="14">
    <location>
        <begin position="15"/>
        <end position="315"/>
    </location>
</feature>
<dbReference type="InterPro" id="IPR001969">
    <property type="entry name" value="Aspartic_peptidase_AS"/>
</dbReference>
<keyword evidence="16" id="KW-1185">Reference proteome</keyword>
<dbReference type="Proteomes" id="UP000094285">
    <property type="component" value="Unassembled WGS sequence"/>
</dbReference>
<proteinExistence type="inferred from homology"/>
<dbReference type="InterPro" id="IPR001461">
    <property type="entry name" value="Aspartic_peptidase_A1"/>
</dbReference>
<dbReference type="EMBL" id="KV453910">
    <property type="protein sequence ID" value="ODV81316.1"/>
    <property type="molecule type" value="Genomic_DNA"/>
</dbReference>
<accession>A0A1E4SPA1</accession>
<feature type="active site" evidence="12">
    <location>
        <position position="33"/>
    </location>
</feature>
<dbReference type="PROSITE" id="PS51767">
    <property type="entry name" value="PEPTIDASE_A1"/>
    <property type="match status" value="1"/>
</dbReference>
<dbReference type="RefSeq" id="XP_020066438.1">
    <property type="nucleotide sequence ID" value="XM_020209485.1"/>
</dbReference>
<name>A0A1E4SPA1_9ASCO</name>
<evidence type="ECO:0000256" key="12">
    <source>
        <dbReference type="PIRSR" id="PIRSR601461-1"/>
    </source>
</evidence>
<dbReference type="AlphaFoldDB" id="A0A1E4SPA1"/>
<comment type="similarity">
    <text evidence="3 13">Belongs to the peptidase A1 family.</text>
</comment>
<evidence type="ECO:0000256" key="6">
    <source>
        <dbReference type="ARBA" id="ARBA00022670"/>
    </source>
</evidence>
<feature type="active site" evidence="12">
    <location>
        <position position="211"/>
    </location>
</feature>
<evidence type="ECO:0000313" key="15">
    <source>
        <dbReference type="EMBL" id="ODV81316.1"/>
    </source>
</evidence>
<dbReference type="InterPro" id="IPR021109">
    <property type="entry name" value="Peptidase_aspartic_dom_sf"/>
</dbReference>
<protein>
    <recommendedName>
        <fullName evidence="4">candidapepsin</fullName>
        <ecNumber evidence="4">3.4.23.24</ecNumber>
    </recommendedName>
</protein>
<dbReference type="Pfam" id="PF00026">
    <property type="entry name" value="Asp"/>
    <property type="match status" value="1"/>
</dbReference>
<evidence type="ECO:0000256" key="8">
    <source>
        <dbReference type="ARBA" id="ARBA00022750"/>
    </source>
</evidence>
<keyword evidence="10" id="KW-0865">Zymogen</keyword>
<gene>
    <name evidence="15" type="ORF">CANTADRAFT_47660</name>
</gene>
<dbReference type="GO" id="GO:0005576">
    <property type="term" value="C:extracellular region"/>
    <property type="evidence" value="ECO:0007669"/>
    <property type="project" value="UniProtKB-SubCell"/>
</dbReference>